<gene>
    <name evidence="1" type="ORF">S06H3_35556</name>
</gene>
<proteinExistence type="predicted"/>
<name>X1LX10_9ZZZZ</name>
<feature type="non-terminal residue" evidence="1">
    <location>
        <position position="1"/>
    </location>
</feature>
<organism evidence="1">
    <name type="scientific">marine sediment metagenome</name>
    <dbReference type="NCBI Taxonomy" id="412755"/>
    <lineage>
        <taxon>unclassified sequences</taxon>
        <taxon>metagenomes</taxon>
        <taxon>ecological metagenomes</taxon>
    </lineage>
</organism>
<accession>X1LX10</accession>
<protein>
    <recommendedName>
        <fullName evidence="2">DUF3604 domain-containing protein</fullName>
    </recommendedName>
</protein>
<sequence>SFMGARTTPDEAYRFARGDTVSYLGHDVRRSRPLDFTAVTDHSEYLGVLNQADDPNSALSKSKLGELIHTNPLAAFLQIFLAGQTHKELPELNAKEVQASAWKKEVEAAERYNQPGRFTTFIAYEWTSMPQMRFNLHRNVIFRGPPPAAPFSANDSQRPEDLWAYLEKLRTQGIEALAIPHNSNASGGLMFDWVDSDGHPISEAYAQHRAYNEPLAEVFQNKGQSETAPELSQSDEFSNFEVMEELLGGGASPVNGSYVRQAVGRGLVVQSKG</sequence>
<evidence type="ECO:0000313" key="1">
    <source>
        <dbReference type="EMBL" id="GAI23932.1"/>
    </source>
</evidence>
<dbReference type="EMBL" id="BARV01021459">
    <property type="protein sequence ID" value="GAI23932.1"/>
    <property type="molecule type" value="Genomic_DNA"/>
</dbReference>
<reference evidence="1" key="1">
    <citation type="journal article" date="2014" name="Front. Microbiol.">
        <title>High frequency of phylogenetically diverse reductive dehalogenase-homologous genes in deep subseafloor sedimentary metagenomes.</title>
        <authorList>
            <person name="Kawai M."/>
            <person name="Futagami T."/>
            <person name="Toyoda A."/>
            <person name="Takaki Y."/>
            <person name="Nishi S."/>
            <person name="Hori S."/>
            <person name="Arai W."/>
            <person name="Tsubouchi T."/>
            <person name="Morono Y."/>
            <person name="Uchiyama I."/>
            <person name="Ito T."/>
            <person name="Fujiyama A."/>
            <person name="Inagaki F."/>
            <person name="Takami H."/>
        </authorList>
    </citation>
    <scope>NUCLEOTIDE SEQUENCE</scope>
    <source>
        <strain evidence="1">Expedition CK06-06</strain>
    </source>
</reference>
<evidence type="ECO:0008006" key="2">
    <source>
        <dbReference type="Google" id="ProtNLM"/>
    </source>
</evidence>
<dbReference type="Gene3D" id="3.20.20.140">
    <property type="entry name" value="Metal-dependent hydrolases"/>
    <property type="match status" value="1"/>
</dbReference>
<feature type="non-terminal residue" evidence="1">
    <location>
        <position position="273"/>
    </location>
</feature>
<dbReference type="Pfam" id="PF12228">
    <property type="entry name" value="DUF3604"/>
    <property type="match status" value="1"/>
</dbReference>
<dbReference type="AlphaFoldDB" id="X1LX10"/>
<dbReference type="InterPro" id="IPR022028">
    <property type="entry name" value="DUF3604"/>
</dbReference>
<comment type="caution">
    <text evidence="1">The sequence shown here is derived from an EMBL/GenBank/DDBJ whole genome shotgun (WGS) entry which is preliminary data.</text>
</comment>